<dbReference type="InterPro" id="IPR008969">
    <property type="entry name" value="CarboxyPept-like_regulatory"/>
</dbReference>
<evidence type="ECO:0000256" key="7">
    <source>
        <dbReference type="PROSITE-ProRule" id="PRU01360"/>
    </source>
</evidence>
<comment type="similarity">
    <text evidence="7">Belongs to the TonB-dependent receptor family.</text>
</comment>
<evidence type="ECO:0000313" key="11">
    <source>
        <dbReference type="Proteomes" id="UP000533637"/>
    </source>
</evidence>
<keyword evidence="11" id="KW-1185">Reference proteome</keyword>
<dbReference type="Proteomes" id="UP000533637">
    <property type="component" value="Unassembled WGS sequence"/>
</dbReference>
<keyword evidence="2 7" id="KW-0813">Transport</keyword>
<dbReference type="RefSeq" id="WP_183671470.1">
    <property type="nucleotide sequence ID" value="NZ_BMPB01000007.1"/>
</dbReference>
<dbReference type="NCBIfam" id="TIGR04056">
    <property type="entry name" value="OMP_RagA_SusC"/>
    <property type="match status" value="1"/>
</dbReference>
<dbReference type="Pfam" id="PF13715">
    <property type="entry name" value="CarbopepD_reg_2"/>
    <property type="match status" value="1"/>
</dbReference>
<sequence>MNNHLIRVLFYLKKYLRGICIPCENVKKSTIIMRFTILFFFMSIWGAMATSYSQTARLTLDVKNGTISQVIKEIEKRTDFTFVYNVNDVNLNKRVSVKFKDQSINDVLEVLFSNNALGYKITDRHIALYTKDAIEQQVVGKISGIVTDVNGDPVIGANIFVIGTTNGTVSDMSGRFEISAPVGSLLKISYIGYLEKEVKVVAGKTAYDIIIIEDNKTLDEVVVVGYGSQKKSNITGAVVSVKPEEFKNKGMGVTDILSGRVSGVDVTKGRIIIRGQASINDMNPLWIVDGMPGGAPDIEDIETIQVLKDASSTAIYGAQAGAGVILVTTKKGTKGKLRVNARAEFGFTMPMGLPDMLNTADFIAAKRKFGFAEPADGSWDHPESLPDTDWNDLLFDTSFGHNYYLQLTGGGEKTTYNMSGSYYHGEYTMMPDKNKNEGASFRVATETKFSDRFKFSQITSVSMNSDFEPGNRILQPRQIPTMPVYDPSNKEGGGWGTQPDGYQGGNPFANEMTIHNNKKGYGGSVQLNFDWNIIDGLDFQAYFTGSFSSQAKNTNYDYWHVGPLTQESKLQKDFASEQNLRMFYTLTYGKTFWEKHDFKIMAGYEAYKWLKNSSGGFKMGFSVTDPKDISLGTGNMDITGKEEQSRSISQFARFNYAYDNKYMLEATVRRDGYDTFGPDNRYAVFPSFSVGWNLHREAFIADNVPAISLLKLRGGWGKIGSNNIAKFMYESAFVNDNLYYSWDDQSVVRGFWYKYMANRGIQCEKVAQGDVGLDLGLFNNRLNVSLEYYNKKTTDMLYKIPVAYSVGVPDLNFSANLGEISNKGWDLMLQWRDNVKEFNYDISLTFSQNKNKVEKLSDELNPQLWFNTGYADANYLTENGSPMGQMYGFVVEKIFQEQSEIDALNAKAEGGYYQTAGTAPGDFKYVDLDGDGRITNEDRKIIGNPWPEFIYGLNTNFSWKGFNLSMAWSGTSEFSINNQGRTMYNTFSGDQNTTYDVFKAWTPDNRGAENPRVTLDDPNGNFRKFSTYFVDDVRYFKLKKLHFGYSLPKTLLAKVGLSGAEVFVNGSNLWTITNFKGDDPEMGGYQLTRNNYTPLREPVTRNVTFGISLNL</sequence>
<evidence type="ECO:0000256" key="8">
    <source>
        <dbReference type="SAM" id="Phobius"/>
    </source>
</evidence>
<keyword evidence="6 7" id="KW-0998">Cell outer membrane</keyword>
<gene>
    <name evidence="10" type="ORF">GGQ57_003239</name>
</gene>
<comment type="subcellular location">
    <subcellularLocation>
        <location evidence="1 7">Cell outer membrane</location>
        <topology evidence="1 7">Multi-pass membrane protein</topology>
    </subcellularLocation>
</comment>
<dbReference type="SUPFAM" id="SSF56935">
    <property type="entry name" value="Porins"/>
    <property type="match status" value="1"/>
</dbReference>
<keyword evidence="8" id="KW-1133">Transmembrane helix</keyword>
<evidence type="ECO:0000256" key="3">
    <source>
        <dbReference type="ARBA" id="ARBA00022452"/>
    </source>
</evidence>
<dbReference type="InterPro" id="IPR023996">
    <property type="entry name" value="TonB-dep_OMP_SusC/RagA"/>
</dbReference>
<accession>A0ABR6KP97</accession>
<dbReference type="InterPro" id="IPR037066">
    <property type="entry name" value="Plug_dom_sf"/>
</dbReference>
<dbReference type="InterPro" id="IPR011662">
    <property type="entry name" value="Secretin/TonB_short_N"/>
</dbReference>
<comment type="caution">
    <text evidence="10">The sequence shown here is derived from an EMBL/GenBank/DDBJ whole genome shotgun (WGS) entry which is preliminary data.</text>
</comment>
<dbReference type="Gene3D" id="2.170.130.10">
    <property type="entry name" value="TonB-dependent receptor, plug domain"/>
    <property type="match status" value="1"/>
</dbReference>
<name>A0ABR6KP97_9BACT</name>
<evidence type="ECO:0000259" key="9">
    <source>
        <dbReference type="SMART" id="SM00965"/>
    </source>
</evidence>
<dbReference type="Pfam" id="PF07660">
    <property type="entry name" value="STN"/>
    <property type="match status" value="1"/>
</dbReference>
<dbReference type="InterPro" id="IPR012910">
    <property type="entry name" value="Plug_dom"/>
</dbReference>
<feature type="transmembrane region" description="Helical" evidence="8">
    <location>
        <begin position="31"/>
        <end position="48"/>
    </location>
</feature>
<evidence type="ECO:0000256" key="6">
    <source>
        <dbReference type="ARBA" id="ARBA00023237"/>
    </source>
</evidence>
<proteinExistence type="inferred from homology"/>
<evidence type="ECO:0000256" key="4">
    <source>
        <dbReference type="ARBA" id="ARBA00022692"/>
    </source>
</evidence>
<keyword evidence="5 7" id="KW-0472">Membrane</keyword>
<dbReference type="Gene3D" id="2.40.170.20">
    <property type="entry name" value="TonB-dependent receptor, beta-barrel domain"/>
    <property type="match status" value="1"/>
</dbReference>
<feature type="domain" description="Secretin/TonB short N-terminal" evidence="9">
    <location>
        <begin position="80"/>
        <end position="131"/>
    </location>
</feature>
<evidence type="ECO:0000256" key="2">
    <source>
        <dbReference type="ARBA" id="ARBA00022448"/>
    </source>
</evidence>
<dbReference type="NCBIfam" id="TIGR04057">
    <property type="entry name" value="SusC_RagA_signa"/>
    <property type="match status" value="1"/>
</dbReference>
<protein>
    <submittedName>
        <fullName evidence="10">TonB-linked SusC/RagA family outer membrane protein</fullName>
    </submittedName>
</protein>
<evidence type="ECO:0000256" key="5">
    <source>
        <dbReference type="ARBA" id="ARBA00023136"/>
    </source>
</evidence>
<evidence type="ECO:0000313" key="10">
    <source>
        <dbReference type="EMBL" id="MBB4623327.1"/>
    </source>
</evidence>
<dbReference type="Pfam" id="PF07715">
    <property type="entry name" value="Plug"/>
    <property type="match status" value="1"/>
</dbReference>
<dbReference type="Gene3D" id="2.60.40.1120">
    <property type="entry name" value="Carboxypeptidase-like, regulatory domain"/>
    <property type="match status" value="1"/>
</dbReference>
<dbReference type="SUPFAM" id="SSF49464">
    <property type="entry name" value="Carboxypeptidase regulatory domain-like"/>
    <property type="match status" value="1"/>
</dbReference>
<keyword evidence="4 7" id="KW-0812">Transmembrane</keyword>
<dbReference type="Gene3D" id="3.55.50.30">
    <property type="match status" value="1"/>
</dbReference>
<dbReference type="InterPro" id="IPR023997">
    <property type="entry name" value="TonB-dep_OMP_SusC/RagA_CS"/>
</dbReference>
<dbReference type="EMBL" id="JACHOC010000006">
    <property type="protein sequence ID" value="MBB4623327.1"/>
    <property type="molecule type" value="Genomic_DNA"/>
</dbReference>
<evidence type="ECO:0000256" key="1">
    <source>
        <dbReference type="ARBA" id="ARBA00004571"/>
    </source>
</evidence>
<dbReference type="PROSITE" id="PS52016">
    <property type="entry name" value="TONB_DEPENDENT_REC_3"/>
    <property type="match status" value="1"/>
</dbReference>
<dbReference type="InterPro" id="IPR039426">
    <property type="entry name" value="TonB-dep_rcpt-like"/>
</dbReference>
<keyword evidence="3 7" id="KW-1134">Transmembrane beta strand</keyword>
<reference evidence="10 11" key="1">
    <citation type="submission" date="2020-08" db="EMBL/GenBank/DDBJ databases">
        <title>Genomic Encyclopedia of Type Strains, Phase IV (KMG-IV): sequencing the most valuable type-strain genomes for metagenomic binning, comparative biology and taxonomic classification.</title>
        <authorList>
            <person name="Goeker M."/>
        </authorList>
    </citation>
    <scope>NUCLEOTIDE SEQUENCE [LARGE SCALE GENOMIC DNA]</scope>
    <source>
        <strain evidence="10 11">DSM 102983</strain>
    </source>
</reference>
<dbReference type="SMART" id="SM00965">
    <property type="entry name" value="STN"/>
    <property type="match status" value="1"/>
</dbReference>
<organism evidence="10 11">
    <name type="scientific">Parabacteroides faecis</name>
    <dbReference type="NCBI Taxonomy" id="1217282"/>
    <lineage>
        <taxon>Bacteria</taxon>
        <taxon>Pseudomonadati</taxon>
        <taxon>Bacteroidota</taxon>
        <taxon>Bacteroidia</taxon>
        <taxon>Bacteroidales</taxon>
        <taxon>Tannerellaceae</taxon>
        <taxon>Parabacteroides</taxon>
    </lineage>
</organism>
<dbReference type="InterPro" id="IPR036942">
    <property type="entry name" value="Beta-barrel_TonB_sf"/>
</dbReference>